<dbReference type="AlphaFoldDB" id="A0A840RSU9"/>
<name>A0A840RSU9_9BURK</name>
<keyword evidence="1" id="KW-1133">Transmembrane helix</keyword>
<dbReference type="EMBL" id="JACHHQ010000003">
    <property type="protein sequence ID" value="MBB5199764.1"/>
    <property type="molecule type" value="Genomic_DNA"/>
</dbReference>
<keyword evidence="1" id="KW-0472">Membrane</keyword>
<organism evidence="2 3">
    <name type="scientific">Glaciimonas immobilis</name>
    <dbReference type="NCBI Taxonomy" id="728004"/>
    <lineage>
        <taxon>Bacteria</taxon>
        <taxon>Pseudomonadati</taxon>
        <taxon>Pseudomonadota</taxon>
        <taxon>Betaproteobacteria</taxon>
        <taxon>Burkholderiales</taxon>
        <taxon>Oxalobacteraceae</taxon>
        <taxon>Glaciimonas</taxon>
    </lineage>
</organism>
<dbReference type="Proteomes" id="UP000571084">
    <property type="component" value="Unassembled WGS sequence"/>
</dbReference>
<sequence>MRLYLNTDQDQRTAMTNMRTSTEVGNKIWRKSRSLASMLPSFVLSGVVTSMTTALMPIIWHQIDAHFFRTWVESWLTLWPIVFPIMYLLHSPLRRLAAHISPQSIV</sequence>
<accession>A0A840RSU9</accession>
<evidence type="ECO:0000313" key="3">
    <source>
        <dbReference type="Proteomes" id="UP000571084"/>
    </source>
</evidence>
<reference evidence="2 3" key="1">
    <citation type="submission" date="2020-08" db="EMBL/GenBank/DDBJ databases">
        <title>Genomic Encyclopedia of Type Strains, Phase IV (KMG-IV): sequencing the most valuable type-strain genomes for metagenomic binning, comparative biology and taxonomic classification.</title>
        <authorList>
            <person name="Goeker M."/>
        </authorList>
    </citation>
    <scope>NUCLEOTIDE SEQUENCE [LARGE SCALE GENOMIC DNA]</scope>
    <source>
        <strain evidence="2 3">DSM 23240</strain>
    </source>
</reference>
<proteinExistence type="predicted"/>
<dbReference type="Pfam" id="PF11391">
    <property type="entry name" value="DUF2798"/>
    <property type="match status" value="1"/>
</dbReference>
<comment type="caution">
    <text evidence="2">The sequence shown here is derived from an EMBL/GenBank/DDBJ whole genome shotgun (WGS) entry which is preliminary data.</text>
</comment>
<keyword evidence="3" id="KW-1185">Reference proteome</keyword>
<evidence type="ECO:0000256" key="1">
    <source>
        <dbReference type="SAM" id="Phobius"/>
    </source>
</evidence>
<feature type="transmembrane region" description="Helical" evidence="1">
    <location>
        <begin position="35"/>
        <end position="60"/>
    </location>
</feature>
<evidence type="ECO:0008006" key="4">
    <source>
        <dbReference type="Google" id="ProtNLM"/>
    </source>
</evidence>
<feature type="transmembrane region" description="Helical" evidence="1">
    <location>
        <begin position="72"/>
        <end position="89"/>
    </location>
</feature>
<keyword evidence="1" id="KW-0812">Transmembrane</keyword>
<gene>
    <name evidence="2" type="ORF">HNR39_001596</name>
</gene>
<dbReference type="InterPro" id="IPR021529">
    <property type="entry name" value="DUF2798"/>
</dbReference>
<protein>
    <recommendedName>
        <fullName evidence="4">DUF2798 domain-containing protein</fullName>
    </recommendedName>
</protein>
<evidence type="ECO:0000313" key="2">
    <source>
        <dbReference type="EMBL" id="MBB5199764.1"/>
    </source>
</evidence>
<dbReference type="RefSeq" id="WP_168056145.1">
    <property type="nucleotide sequence ID" value="NZ_JAAOZT010000009.1"/>
</dbReference>